<sequence length="281" mass="31367">MDKDLKSVFYREPRKPLRLITSFQPSTPAFEKHLGRTFKVTVDRPPHLARKSGGFRSRPPSGIGTQSTLNHEPVKLDSFLTGEHDVVQQGQFAVTIPIHKLKTIEKSVNDYLNSYTLDDLNSMFDTFAYMALVCFSCFAQELLQLNRDAFFMVVPMIFVCSLRLALKPKKSNLTATYIDEVLKEHGVPLGTRQALNHGLAFYTLVMLVPVIKITSSLKLQADYGSKLDISSLLFLGGVLISLSISLVQKALLSFTICDIALVGCVSPHLSAYDIRSSEYED</sequence>
<dbReference type="Proteomes" id="UP000038830">
    <property type="component" value="Unassembled WGS sequence"/>
</dbReference>
<proteinExistence type="predicted"/>
<feature type="transmembrane region" description="Helical" evidence="1">
    <location>
        <begin position="199"/>
        <end position="217"/>
    </location>
</feature>
<dbReference type="EMBL" id="CDQK01000004">
    <property type="protein sequence ID" value="CEP23445.1"/>
    <property type="molecule type" value="Genomic_DNA"/>
</dbReference>
<keyword evidence="1" id="KW-0812">Transmembrane</keyword>
<evidence type="ECO:0000256" key="1">
    <source>
        <dbReference type="SAM" id="Phobius"/>
    </source>
</evidence>
<gene>
    <name evidence="2" type="ORF">BN1211_4028</name>
</gene>
<reference evidence="3" key="1">
    <citation type="journal article" date="2015" name="J. Biotechnol.">
        <title>The structure of the Cyberlindnera jadinii genome and its relation to Candida utilis analyzed by the occurrence of single nucleotide polymorphisms.</title>
        <authorList>
            <person name="Rupp O."/>
            <person name="Brinkrolf K."/>
            <person name="Buerth C."/>
            <person name="Kunigo M."/>
            <person name="Schneider J."/>
            <person name="Jaenicke S."/>
            <person name="Goesmann A."/>
            <person name="Puehler A."/>
            <person name="Jaeger K.-E."/>
            <person name="Ernst J.F."/>
        </authorList>
    </citation>
    <scope>NUCLEOTIDE SEQUENCE [LARGE SCALE GENOMIC DNA]</scope>
    <source>
        <strain evidence="3">ATCC 18201 / CBS 1600 / BCRC 20928 / JCM 3617 / NBRC 0987 / NRRL Y-1542</strain>
    </source>
</reference>
<protein>
    <submittedName>
        <fullName evidence="2">Uncharacterized protein</fullName>
    </submittedName>
</protein>
<evidence type="ECO:0000313" key="3">
    <source>
        <dbReference type="Proteomes" id="UP000038830"/>
    </source>
</evidence>
<keyword evidence="1" id="KW-0472">Membrane</keyword>
<evidence type="ECO:0000313" key="2">
    <source>
        <dbReference type="EMBL" id="CEP23445.1"/>
    </source>
</evidence>
<dbReference type="AlphaFoldDB" id="A0A0H5C5L8"/>
<name>A0A0H5C5L8_CYBJN</name>
<organism evidence="2 3">
    <name type="scientific">Cyberlindnera jadinii (strain ATCC 18201 / CBS 1600 / BCRC 20928 / JCM 3617 / NBRC 0987 / NRRL Y-1542)</name>
    <name type="common">Torula yeast</name>
    <name type="synonym">Candida utilis</name>
    <dbReference type="NCBI Taxonomy" id="983966"/>
    <lineage>
        <taxon>Eukaryota</taxon>
        <taxon>Fungi</taxon>
        <taxon>Dikarya</taxon>
        <taxon>Ascomycota</taxon>
        <taxon>Saccharomycotina</taxon>
        <taxon>Saccharomycetes</taxon>
        <taxon>Phaffomycetales</taxon>
        <taxon>Phaffomycetaceae</taxon>
        <taxon>Cyberlindnera</taxon>
    </lineage>
</organism>
<keyword evidence="1" id="KW-1133">Transmembrane helix</keyword>
<accession>A0A0H5C5L8</accession>
<feature type="transmembrane region" description="Helical" evidence="1">
    <location>
        <begin position="149"/>
        <end position="166"/>
    </location>
</feature>
<feature type="transmembrane region" description="Helical" evidence="1">
    <location>
        <begin position="229"/>
        <end position="247"/>
    </location>
</feature>